<dbReference type="RefSeq" id="XP_034253403.1">
    <property type="nucleotide sequence ID" value="XM_034397512.1"/>
</dbReference>
<name>A0A6P9A623_THRPL</name>
<evidence type="ECO:0000313" key="8">
    <source>
        <dbReference type="RefSeq" id="XP_034253406.1"/>
    </source>
</evidence>
<evidence type="ECO:0000313" key="7">
    <source>
        <dbReference type="RefSeq" id="XP_034253405.1"/>
    </source>
</evidence>
<dbReference type="Gene3D" id="3.80.10.10">
    <property type="entry name" value="Ribonuclease Inhibitor"/>
    <property type="match status" value="1"/>
</dbReference>
<evidence type="ECO:0000313" key="2">
    <source>
        <dbReference type="Proteomes" id="UP000515158"/>
    </source>
</evidence>
<dbReference type="Gene3D" id="1.20.1280.50">
    <property type="match status" value="1"/>
</dbReference>
<dbReference type="GeneID" id="117652536"/>
<dbReference type="RefSeq" id="XP_034253401.1">
    <property type="nucleotide sequence ID" value="XM_034397510.1"/>
</dbReference>
<dbReference type="InterPro" id="IPR036047">
    <property type="entry name" value="F-box-like_dom_sf"/>
</dbReference>
<dbReference type="InterPro" id="IPR001810">
    <property type="entry name" value="F-box_dom"/>
</dbReference>
<accession>A0A6P9A623</accession>
<evidence type="ECO:0000313" key="6">
    <source>
        <dbReference type="RefSeq" id="XP_034253404.1"/>
    </source>
</evidence>
<evidence type="ECO:0000313" key="4">
    <source>
        <dbReference type="RefSeq" id="XP_034253402.1"/>
    </source>
</evidence>
<dbReference type="RefSeq" id="XP_034253413.1">
    <property type="nucleotide sequence ID" value="XM_034397522.1"/>
</dbReference>
<dbReference type="InterPro" id="IPR032675">
    <property type="entry name" value="LRR_dom_sf"/>
</dbReference>
<evidence type="ECO:0000313" key="13">
    <source>
        <dbReference type="RefSeq" id="XP_034253412.1"/>
    </source>
</evidence>
<dbReference type="SUPFAM" id="SSF81383">
    <property type="entry name" value="F-box domain"/>
    <property type="match status" value="1"/>
</dbReference>
<keyword evidence="2" id="KW-1185">Reference proteome</keyword>
<evidence type="ECO:0000259" key="1">
    <source>
        <dbReference type="PROSITE" id="PS50181"/>
    </source>
</evidence>
<dbReference type="RefSeq" id="XP_034253402.1">
    <property type="nucleotide sequence ID" value="XM_034397511.1"/>
</dbReference>
<dbReference type="RefSeq" id="XP_034253410.1">
    <property type="nucleotide sequence ID" value="XM_034397519.1"/>
</dbReference>
<evidence type="ECO:0000313" key="5">
    <source>
        <dbReference type="RefSeq" id="XP_034253403.1"/>
    </source>
</evidence>
<dbReference type="RefSeq" id="XP_034253405.1">
    <property type="nucleotide sequence ID" value="XM_034397514.1"/>
</dbReference>
<dbReference type="RefSeq" id="XP_034253411.1">
    <property type="nucleotide sequence ID" value="XM_034397520.1"/>
</dbReference>
<protein>
    <submittedName>
        <fullName evidence="3 4">Uncharacterized protein LOC117652536 isoform X1</fullName>
    </submittedName>
</protein>
<evidence type="ECO:0000313" key="3">
    <source>
        <dbReference type="RefSeq" id="XP_034253401.1"/>
    </source>
</evidence>
<feature type="domain" description="F-box" evidence="1">
    <location>
        <begin position="19"/>
        <end position="65"/>
    </location>
</feature>
<evidence type="ECO:0000313" key="9">
    <source>
        <dbReference type="RefSeq" id="XP_034253407.1"/>
    </source>
</evidence>
<dbReference type="RefSeq" id="XP_034253404.1">
    <property type="nucleotide sequence ID" value="XM_034397513.1"/>
</dbReference>
<dbReference type="RefSeq" id="XP_034253407.1">
    <property type="nucleotide sequence ID" value="XM_034397516.1"/>
</dbReference>
<proteinExistence type="predicted"/>
<sequence length="470" mass="50427">MDQPLLPVPDDGAVLPVPEGALLLLPDDALLSILAHLSPKDLLSCRLVAPRLRELCLRPELWRSTILKYGGPDMGVLADALGVVPCLGEIVPCGLSVDLDALAQLASFVRETTSVIGRLVFLVNSPTDAAHATTILEKVSSLGGLKRLWLSVGNTPSDAVTPLFQAICSVSSLCELELVCASSPPATVSWNDLRNPSLTRFCYASSSALVDSFPQALLTAHGTTLEEVELSGTEDLPVALLKAMPRLHSVACSPVDSLSQFLPAPTLDTVFLSAPREDAFPRGALDLLREASQLKFVSFHFPTESPAAPLEALVRSRSARCLETLWLYSASAFLDLVAAALPRFPSLHTLYLEDPPSDSFLRAVSPASAPRLATLDVPPPVSCPHSWLHGPAVVDVLQRNPRLHLRFDRCPGIPDDCPCCWCRWGCHAELRLRPASLDSPFSAHRRRAGCPADCFQVAVAPCPSCARSAA</sequence>
<dbReference type="KEGG" id="tpal:117652536"/>
<dbReference type="PROSITE" id="PS50181">
    <property type="entry name" value="FBOX"/>
    <property type="match status" value="1"/>
</dbReference>
<evidence type="ECO:0000313" key="11">
    <source>
        <dbReference type="RefSeq" id="XP_034253410.1"/>
    </source>
</evidence>
<dbReference type="SMART" id="SM00256">
    <property type="entry name" value="FBOX"/>
    <property type="match status" value="1"/>
</dbReference>
<gene>
    <name evidence="3 4 5 6 7 8 9 10 11 12 13 14" type="primary">LOC117652536</name>
</gene>
<dbReference type="Pfam" id="PF12937">
    <property type="entry name" value="F-box-like"/>
    <property type="match status" value="1"/>
</dbReference>
<organism evidence="14">
    <name type="scientific">Thrips palmi</name>
    <name type="common">Melon thrips</name>
    <dbReference type="NCBI Taxonomy" id="161013"/>
    <lineage>
        <taxon>Eukaryota</taxon>
        <taxon>Metazoa</taxon>
        <taxon>Ecdysozoa</taxon>
        <taxon>Arthropoda</taxon>
        <taxon>Hexapoda</taxon>
        <taxon>Insecta</taxon>
        <taxon>Pterygota</taxon>
        <taxon>Neoptera</taxon>
        <taxon>Paraneoptera</taxon>
        <taxon>Thysanoptera</taxon>
        <taxon>Terebrantia</taxon>
        <taxon>Thripoidea</taxon>
        <taxon>Thripidae</taxon>
        <taxon>Thrips</taxon>
    </lineage>
</organism>
<evidence type="ECO:0000313" key="12">
    <source>
        <dbReference type="RefSeq" id="XP_034253411.1"/>
    </source>
</evidence>
<reference evidence="3 4" key="1">
    <citation type="submission" date="2025-04" db="UniProtKB">
        <authorList>
            <consortium name="RefSeq"/>
        </authorList>
    </citation>
    <scope>IDENTIFICATION</scope>
    <source>
        <tissue evidence="3 4">Total insect</tissue>
    </source>
</reference>
<dbReference type="RefSeq" id="XP_034253408.1">
    <property type="nucleotide sequence ID" value="XM_034397517.1"/>
</dbReference>
<dbReference type="Proteomes" id="UP000515158">
    <property type="component" value="Unplaced"/>
</dbReference>
<dbReference type="RefSeq" id="XP_034253412.1">
    <property type="nucleotide sequence ID" value="XM_034397521.1"/>
</dbReference>
<evidence type="ECO:0000313" key="10">
    <source>
        <dbReference type="RefSeq" id="XP_034253408.1"/>
    </source>
</evidence>
<dbReference type="RefSeq" id="XP_034253406.1">
    <property type="nucleotide sequence ID" value="XM_034397515.1"/>
</dbReference>
<dbReference type="SUPFAM" id="SSF52047">
    <property type="entry name" value="RNI-like"/>
    <property type="match status" value="1"/>
</dbReference>
<dbReference type="AlphaFoldDB" id="A0A6P9A623"/>
<evidence type="ECO:0000313" key="14">
    <source>
        <dbReference type="RefSeq" id="XP_034253413.1"/>
    </source>
</evidence>